<protein>
    <submittedName>
        <fullName evidence="2">Uncharacterized protein</fullName>
    </submittedName>
</protein>
<keyword evidence="3" id="KW-1185">Reference proteome</keyword>
<evidence type="ECO:0000313" key="2">
    <source>
        <dbReference type="EMBL" id="QPH55411.1"/>
    </source>
</evidence>
<evidence type="ECO:0000256" key="1">
    <source>
        <dbReference type="SAM" id="SignalP"/>
    </source>
</evidence>
<feature type="chain" id="PRO_5032706555" evidence="1">
    <location>
        <begin position="19"/>
        <end position="59"/>
    </location>
</feature>
<proteinExistence type="predicted"/>
<gene>
    <name evidence="2" type="ORF">I0K15_06665</name>
</gene>
<accession>A0A7S9LU85</accession>
<dbReference type="EMBL" id="CP064942">
    <property type="protein sequence ID" value="QPH55411.1"/>
    <property type="molecule type" value="Genomic_DNA"/>
</dbReference>
<dbReference type="KEGG" id="poz:I0K15_06665"/>
<dbReference type="AlphaFoldDB" id="A0A7S9LU85"/>
<keyword evidence="1" id="KW-0732">Signal</keyword>
<feature type="signal peptide" evidence="1">
    <location>
        <begin position="1"/>
        <end position="18"/>
    </location>
</feature>
<evidence type="ECO:0000313" key="3">
    <source>
        <dbReference type="Proteomes" id="UP000594800"/>
    </source>
</evidence>
<dbReference type="Proteomes" id="UP000594800">
    <property type="component" value="Chromosome"/>
</dbReference>
<sequence length="59" mass="5889">MKTAVFAFALVAALAGLADGRRATMLEAPSGSLPGLSLTSAGAGVSQDVAMVTDRQPQL</sequence>
<dbReference type="RefSeq" id="WP_196104610.1">
    <property type="nucleotide sequence ID" value="NZ_CP064942.1"/>
</dbReference>
<reference evidence="2 3" key="1">
    <citation type="submission" date="2020-11" db="EMBL/GenBank/DDBJ databases">
        <title>Description of Pontivivens ytuae sp. nov. isolated from deep sea sediment of Mariana Trench.</title>
        <authorList>
            <person name="Wang Z."/>
            <person name="Sun Q.-L."/>
            <person name="Xu X.-D."/>
            <person name="Tang Y.-Z."/>
            <person name="Zhang J."/>
        </authorList>
    </citation>
    <scope>NUCLEOTIDE SEQUENCE [LARGE SCALE GENOMIC DNA]</scope>
    <source>
        <strain evidence="2 3">MT2928</strain>
    </source>
</reference>
<name>A0A7S9LU85_9RHOB</name>
<organism evidence="2 3">
    <name type="scientific">Pontivivens ytuae</name>
    <dbReference type="NCBI Taxonomy" id="2789856"/>
    <lineage>
        <taxon>Bacteria</taxon>
        <taxon>Pseudomonadati</taxon>
        <taxon>Pseudomonadota</taxon>
        <taxon>Alphaproteobacteria</taxon>
        <taxon>Rhodobacterales</taxon>
        <taxon>Paracoccaceae</taxon>
        <taxon>Pontivivens</taxon>
    </lineage>
</organism>